<evidence type="ECO:0000256" key="1">
    <source>
        <dbReference type="ARBA" id="ARBA00009508"/>
    </source>
</evidence>
<dbReference type="InterPro" id="IPR045297">
    <property type="entry name" value="Complex1_LYR_LYRM4"/>
</dbReference>
<gene>
    <name evidence="3" type="ORF">SLS58_004524</name>
</gene>
<dbReference type="InterPro" id="IPR008011">
    <property type="entry name" value="Complex1_LYR_dom"/>
</dbReference>
<comment type="similarity">
    <text evidence="1">Belongs to the complex I LYR family.</text>
</comment>
<dbReference type="Proteomes" id="UP001521184">
    <property type="component" value="Unassembled WGS sequence"/>
</dbReference>
<keyword evidence="4" id="KW-1185">Reference proteome</keyword>
<protein>
    <recommendedName>
        <fullName evidence="2">Complex 1 LYR protein domain-containing protein</fullName>
    </recommendedName>
</protein>
<reference evidence="3 4" key="1">
    <citation type="journal article" date="2023" name="Plant Dis.">
        <title>First Report of Diplodia intermedia Causing Canker and Dieback Diseases on Apple Trees in Canada.</title>
        <authorList>
            <person name="Ellouze W."/>
            <person name="Ilyukhin E."/>
            <person name="Sulman M."/>
            <person name="Ali S."/>
        </authorList>
    </citation>
    <scope>NUCLEOTIDE SEQUENCE [LARGE SCALE GENOMIC DNA]</scope>
    <source>
        <strain evidence="3 4">M45-28</strain>
    </source>
</reference>
<feature type="domain" description="Complex 1 LYR protein" evidence="2">
    <location>
        <begin position="16"/>
        <end position="61"/>
    </location>
</feature>
<sequence>MSAVAADTAYQARSLARQFAAYNFREYALRRTKDAFRDQMRLTDSREIQDAISKGLKELQVLKVRVFASAVSHASRLARLVYPTNARDCICRIGAPGDDKMQWHGSWTVCSSKPAKLAPTYRCCSSAEHSEDAELAVGPASANINTYRC</sequence>
<evidence type="ECO:0000259" key="2">
    <source>
        <dbReference type="Pfam" id="PF05347"/>
    </source>
</evidence>
<evidence type="ECO:0000313" key="4">
    <source>
        <dbReference type="Proteomes" id="UP001521184"/>
    </source>
</evidence>
<evidence type="ECO:0000313" key="3">
    <source>
        <dbReference type="EMBL" id="KAL1644244.1"/>
    </source>
</evidence>
<dbReference type="PANTHER" id="PTHR13166:SF7">
    <property type="entry name" value="LYR MOTIF-CONTAINING PROTEIN 4"/>
    <property type="match status" value="1"/>
</dbReference>
<dbReference type="InterPro" id="IPR051522">
    <property type="entry name" value="ISC_assembly_LYR"/>
</dbReference>
<dbReference type="CDD" id="cd20264">
    <property type="entry name" value="Complex1_LYR_LYRM4"/>
    <property type="match status" value="1"/>
</dbReference>
<accession>A0ABR3TTN1</accession>
<name>A0ABR3TTN1_9PEZI</name>
<proteinExistence type="inferred from homology"/>
<organism evidence="3 4">
    <name type="scientific">Diplodia intermedia</name>
    <dbReference type="NCBI Taxonomy" id="856260"/>
    <lineage>
        <taxon>Eukaryota</taxon>
        <taxon>Fungi</taxon>
        <taxon>Dikarya</taxon>
        <taxon>Ascomycota</taxon>
        <taxon>Pezizomycotina</taxon>
        <taxon>Dothideomycetes</taxon>
        <taxon>Dothideomycetes incertae sedis</taxon>
        <taxon>Botryosphaeriales</taxon>
        <taxon>Botryosphaeriaceae</taxon>
        <taxon>Diplodia</taxon>
    </lineage>
</organism>
<dbReference type="EMBL" id="JAKEKT020000024">
    <property type="protein sequence ID" value="KAL1644244.1"/>
    <property type="molecule type" value="Genomic_DNA"/>
</dbReference>
<dbReference type="PANTHER" id="PTHR13166">
    <property type="entry name" value="PROTEIN C6ORF149"/>
    <property type="match status" value="1"/>
</dbReference>
<comment type="caution">
    <text evidence="3">The sequence shown here is derived from an EMBL/GenBank/DDBJ whole genome shotgun (WGS) entry which is preliminary data.</text>
</comment>
<dbReference type="Pfam" id="PF05347">
    <property type="entry name" value="Complex1_LYR"/>
    <property type="match status" value="1"/>
</dbReference>